<name>A0A438FV78_VITVI</name>
<dbReference type="CDD" id="cd09272">
    <property type="entry name" value="RNase_HI_RT_Ty1"/>
    <property type="match status" value="1"/>
</dbReference>
<protein>
    <submittedName>
        <fullName evidence="1">Retrovirus-related Pol polyprotein from transposon RE2</fullName>
    </submittedName>
</protein>
<evidence type="ECO:0000313" key="2">
    <source>
        <dbReference type="Proteomes" id="UP000288805"/>
    </source>
</evidence>
<organism evidence="1 2">
    <name type="scientific">Vitis vinifera</name>
    <name type="common">Grape</name>
    <dbReference type="NCBI Taxonomy" id="29760"/>
    <lineage>
        <taxon>Eukaryota</taxon>
        <taxon>Viridiplantae</taxon>
        <taxon>Streptophyta</taxon>
        <taxon>Embryophyta</taxon>
        <taxon>Tracheophyta</taxon>
        <taxon>Spermatophyta</taxon>
        <taxon>Magnoliopsida</taxon>
        <taxon>eudicotyledons</taxon>
        <taxon>Gunneridae</taxon>
        <taxon>Pentapetalae</taxon>
        <taxon>rosids</taxon>
        <taxon>Vitales</taxon>
        <taxon>Vitaceae</taxon>
        <taxon>Viteae</taxon>
        <taxon>Vitis</taxon>
    </lineage>
</organism>
<dbReference type="PANTHER" id="PTHR11439:SF455">
    <property type="entry name" value="RLK (RECEPTOR-LIKE PROTEIN KINASE) 8, PUTATIVE-RELATED"/>
    <property type="match status" value="1"/>
</dbReference>
<dbReference type="AlphaFoldDB" id="A0A438FV78"/>
<dbReference type="Proteomes" id="UP000288805">
    <property type="component" value="Unassembled WGS sequence"/>
</dbReference>
<comment type="caution">
    <text evidence="1">The sequence shown here is derived from an EMBL/GenBank/DDBJ whole genome shotgun (WGS) entry which is preliminary data.</text>
</comment>
<proteinExistence type="predicted"/>
<gene>
    <name evidence="1" type="primary">RE2_1310</name>
    <name evidence="1" type="ORF">CK203_055603</name>
</gene>
<dbReference type="EMBL" id="QGNW01000730">
    <property type="protein sequence ID" value="RVW63863.1"/>
    <property type="molecule type" value="Genomic_DNA"/>
</dbReference>
<evidence type="ECO:0000313" key="1">
    <source>
        <dbReference type="EMBL" id="RVW63863.1"/>
    </source>
</evidence>
<dbReference type="PANTHER" id="PTHR11439">
    <property type="entry name" value="GAG-POL-RELATED RETROTRANSPOSON"/>
    <property type="match status" value="1"/>
</dbReference>
<sequence>MVGNAKTINISHIGCNIHRKPEDTNTHVMETHAKYDDIIINGSTFSLVHSLITTLNTQFALKDLAMLDCKHCSTPMASGPTLSLYDGEPFSDLSLYQSIVGALQYHTLTSAQSEYKGLANVVAEVTWIEFLLRELHVCLSHPPLLLCDNISATYLAANPMLHARTKHVEIDYHFIRERVMCRTLRIQYTPSTDQLVDAMTKPLSSFRFCNLRCKLTILPSPLSLRGNVKPT</sequence>
<reference evidence="1 2" key="1">
    <citation type="journal article" date="2018" name="PLoS Genet.">
        <title>Population sequencing reveals clonal diversity and ancestral inbreeding in the grapevine cultivar Chardonnay.</title>
        <authorList>
            <person name="Roach M.J."/>
            <person name="Johnson D.L."/>
            <person name="Bohlmann J."/>
            <person name="van Vuuren H.J."/>
            <person name="Jones S.J."/>
            <person name="Pretorius I.S."/>
            <person name="Schmidt S.A."/>
            <person name="Borneman A.R."/>
        </authorList>
    </citation>
    <scope>NUCLEOTIDE SEQUENCE [LARGE SCALE GENOMIC DNA]</scope>
    <source>
        <strain evidence="2">cv. Chardonnay</strain>
        <tissue evidence="1">Leaf</tissue>
    </source>
</reference>
<accession>A0A438FV78</accession>